<keyword evidence="1" id="KW-1185">Reference proteome</keyword>
<evidence type="ECO:0000313" key="1">
    <source>
        <dbReference type="Proteomes" id="UP000887578"/>
    </source>
</evidence>
<sequence>MVFPNRGQFYSTYRHQNFAFQGSIMYYIAKNPKSVKLYQKLVQSCKYFFRMNPILINEYICVLNYKSIGLKAVKEDGWKILDINNISSKCWITKGCYGFTGNNHHLVSSLIPKLYKCDAKRLDLGDQIITFDELMFLASNAEEIDLDGVVVKYEDGSLVPLEKVVEALPKIKTIRYSCTPSSPSVTGKTFKELMKIPHFMTLDYLKLWNVPEEFDLESFHIYMKKNERTEVKLKFGFPLSDEYIIRLYSIIDDIIATQNHDYKPPWIKFDGMDAETFDQLESIFYEL</sequence>
<dbReference type="WBParaSite" id="PDA_v2.g20457.t1">
    <property type="protein sequence ID" value="PDA_v2.g20457.t1"/>
    <property type="gene ID" value="PDA_v2.g20457"/>
</dbReference>
<dbReference type="AlphaFoldDB" id="A0A914PVU4"/>
<evidence type="ECO:0000313" key="2">
    <source>
        <dbReference type="WBParaSite" id="PDA_v2.g20457.t1"/>
    </source>
</evidence>
<organism evidence="1 2">
    <name type="scientific">Panagrolaimus davidi</name>
    <dbReference type="NCBI Taxonomy" id="227884"/>
    <lineage>
        <taxon>Eukaryota</taxon>
        <taxon>Metazoa</taxon>
        <taxon>Ecdysozoa</taxon>
        <taxon>Nematoda</taxon>
        <taxon>Chromadorea</taxon>
        <taxon>Rhabditida</taxon>
        <taxon>Tylenchina</taxon>
        <taxon>Panagrolaimomorpha</taxon>
        <taxon>Panagrolaimoidea</taxon>
        <taxon>Panagrolaimidae</taxon>
        <taxon>Panagrolaimus</taxon>
    </lineage>
</organism>
<name>A0A914PVU4_9BILA</name>
<dbReference type="Proteomes" id="UP000887578">
    <property type="component" value="Unplaced"/>
</dbReference>
<proteinExistence type="predicted"/>
<protein>
    <submittedName>
        <fullName evidence="2">Uncharacterized protein</fullName>
    </submittedName>
</protein>
<reference evidence="2" key="1">
    <citation type="submission" date="2022-11" db="UniProtKB">
        <authorList>
            <consortium name="WormBaseParasite"/>
        </authorList>
    </citation>
    <scope>IDENTIFICATION</scope>
</reference>
<accession>A0A914PVU4</accession>